<feature type="region of interest" description="Disordered" evidence="4">
    <location>
        <begin position="34"/>
        <end position="74"/>
    </location>
</feature>
<dbReference type="EMBL" id="AP027729">
    <property type="protein sequence ID" value="BDZ42764.1"/>
    <property type="molecule type" value="Genomic_DNA"/>
</dbReference>
<keyword evidence="5" id="KW-0732">Signal</keyword>
<reference evidence="8" key="1">
    <citation type="journal article" date="2019" name="Int. J. Syst. Evol. Microbiol.">
        <title>The Global Catalogue of Microorganisms (GCM) 10K type strain sequencing project: providing services to taxonomists for standard genome sequencing and annotation.</title>
        <authorList>
            <consortium name="The Broad Institute Genomics Platform"/>
            <consortium name="The Broad Institute Genome Sequencing Center for Infectious Disease"/>
            <person name="Wu L."/>
            <person name="Ma J."/>
        </authorList>
    </citation>
    <scope>NUCLEOTIDE SEQUENCE [LARGE SCALE GENOMIC DNA]</scope>
    <source>
        <strain evidence="8">NBRC 108565</strain>
    </source>
</reference>
<feature type="compositionally biased region" description="Low complexity" evidence="4">
    <location>
        <begin position="42"/>
        <end position="73"/>
    </location>
</feature>
<dbReference type="SUPFAM" id="SSF51445">
    <property type="entry name" value="(Trans)glycosidases"/>
    <property type="match status" value="1"/>
</dbReference>
<feature type="region of interest" description="Disordered" evidence="4">
    <location>
        <begin position="208"/>
        <end position="249"/>
    </location>
</feature>
<feature type="chain" id="PRO_5046062195" description="Glycoside hydrolase family 3 N-terminal domain-containing protein" evidence="5">
    <location>
        <begin position="35"/>
        <end position="249"/>
    </location>
</feature>
<dbReference type="InterPro" id="IPR017853">
    <property type="entry name" value="GH"/>
</dbReference>
<comment type="similarity">
    <text evidence="1">Belongs to the glycosyl hydrolase 3 family.</text>
</comment>
<evidence type="ECO:0000256" key="4">
    <source>
        <dbReference type="SAM" id="MobiDB-lite"/>
    </source>
</evidence>
<organism evidence="7 8">
    <name type="scientific">Paraoerskovia sediminicola</name>
    <dbReference type="NCBI Taxonomy" id="1138587"/>
    <lineage>
        <taxon>Bacteria</taxon>
        <taxon>Bacillati</taxon>
        <taxon>Actinomycetota</taxon>
        <taxon>Actinomycetes</taxon>
        <taxon>Micrococcales</taxon>
        <taxon>Cellulomonadaceae</taxon>
        <taxon>Paraoerskovia</taxon>
    </lineage>
</organism>
<name>A0ABN6XD06_9CELL</name>
<feature type="compositionally biased region" description="Basic residues" evidence="4">
    <location>
        <begin position="227"/>
        <end position="237"/>
    </location>
</feature>
<dbReference type="PANTHER" id="PTHR30480">
    <property type="entry name" value="BETA-HEXOSAMINIDASE-RELATED"/>
    <property type="match status" value="1"/>
</dbReference>
<dbReference type="Proteomes" id="UP001321475">
    <property type="component" value="Chromosome"/>
</dbReference>
<feature type="domain" description="Glycoside hydrolase family 3 N-terminal" evidence="6">
    <location>
        <begin position="77"/>
        <end position="210"/>
    </location>
</feature>
<evidence type="ECO:0000256" key="5">
    <source>
        <dbReference type="SAM" id="SignalP"/>
    </source>
</evidence>
<dbReference type="PANTHER" id="PTHR30480:SF16">
    <property type="entry name" value="GLYCOSIDE HYDROLASE FAMILY 3 DOMAIN PROTEIN"/>
    <property type="match status" value="1"/>
</dbReference>
<dbReference type="InterPro" id="IPR050226">
    <property type="entry name" value="NagZ_Beta-hexosaminidase"/>
</dbReference>
<evidence type="ECO:0000256" key="3">
    <source>
        <dbReference type="ARBA" id="ARBA00023295"/>
    </source>
</evidence>
<evidence type="ECO:0000313" key="8">
    <source>
        <dbReference type="Proteomes" id="UP001321475"/>
    </source>
</evidence>
<accession>A0ABN6XD06</accession>
<dbReference type="InterPro" id="IPR036962">
    <property type="entry name" value="Glyco_hydro_3_N_sf"/>
</dbReference>
<gene>
    <name evidence="7" type="ORF">GCM10025865_20630</name>
</gene>
<evidence type="ECO:0000313" key="7">
    <source>
        <dbReference type="EMBL" id="BDZ42764.1"/>
    </source>
</evidence>
<dbReference type="Pfam" id="PF00933">
    <property type="entry name" value="Glyco_hydro_3"/>
    <property type="match status" value="1"/>
</dbReference>
<evidence type="ECO:0000256" key="2">
    <source>
        <dbReference type="ARBA" id="ARBA00022801"/>
    </source>
</evidence>
<evidence type="ECO:0000259" key="6">
    <source>
        <dbReference type="Pfam" id="PF00933"/>
    </source>
</evidence>
<keyword evidence="8" id="KW-1185">Reference proteome</keyword>
<keyword evidence="2" id="KW-0378">Hydrolase</keyword>
<evidence type="ECO:0000256" key="1">
    <source>
        <dbReference type="ARBA" id="ARBA00005336"/>
    </source>
</evidence>
<sequence length="249" mass="25062">MVPMSTPDRTRHRRSGAAMLTVLLLAATTACSGAGDGEPAGSAAPSDPATVSPTASPSASATRTPTTTPAPGSDLSLEQKVGQVLMVGVQTDAPSDLSYAAVRDHHVGNVFLAGRSDAGVDAVADLVGTFTDLVGDDSTGGVPLYVATDQEGGAVQVLRGDGFSTIPSAVDQAAGTPAELESDATTWGAELSAAGINLNLAPVMDVVPEGTAKDNPRSATSGASTARRPRTSPRTRTRSPPGWRRAAST</sequence>
<keyword evidence="3" id="KW-0326">Glycosidase</keyword>
<dbReference type="InterPro" id="IPR001764">
    <property type="entry name" value="Glyco_hydro_3_N"/>
</dbReference>
<proteinExistence type="inferred from homology"/>
<protein>
    <recommendedName>
        <fullName evidence="6">Glycoside hydrolase family 3 N-terminal domain-containing protein</fullName>
    </recommendedName>
</protein>
<feature type="signal peptide" evidence="5">
    <location>
        <begin position="1"/>
        <end position="34"/>
    </location>
</feature>
<dbReference type="Gene3D" id="3.20.20.300">
    <property type="entry name" value="Glycoside hydrolase, family 3, N-terminal domain"/>
    <property type="match status" value="1"/>
</dbReference>